<comment type="caution">
    <text evidence="1">The sequence shown here is derived from an EMBL/GenBank/DDBJ whole genome shotgun (WGS) entry which is preliminary data.</text>
</comment>
<protein>
    <submittedName>
        <fullName evidence="1">Acid protease</fullName>
    </submittedName>
</protein>
<dbReference type="EMBL" id="MU266694">
    <property type="protein sequence ID" value="KAH7919101.1"/>
    <property type="molecule type" value="Genomic_DNA"/>
</dbReference>
<keyword evidence="1" id="KW-0378">Hydrolase</keyword>
<reference evidence="1" key="1">
    <citation type="journal article" date="2021" name="New Phytol.">
        <title>Evolutionary innovations through gain and loss of genes in the ectomycorrhizal Boletales.</title>
        <authorList>
            <person name="Wu G."/>
            <person name="Miyauchi S."/>
            <person name="Morin E."/>
            <person name="Kuo A."/>
            <person name="Drula E."/>
            <person name="Varga T."/>
            <person name="Kohler A."/>
            <person name="Feng B."/>
            <person name="Cao Y."/>
            <person name="Lipzen A."/>
            <person name="Daum C."/>
            <person name="Hundley H."/>
            <person name="Pangilinan J."/>
            <person name="Johnson J."/>
            <person name="Barry K."/>
            <person name="LaButti K."/>
            <person name="Ng V."/>
            <person name="Ahrendt S."/>
            <person name="Min B."/>
            <person name="Choi I.G."/>
            <person name="Park H."/>
            <person name="Plett J.M."/>
            <person name="Magnuson J."/>
            <person name="Spatafora J.W."/>
            <person name="Nagy L.G."/>
            <person name="Henrissat B."/>
            <person name="Grigoriev I.V."/>
            <person name="Yang Z.L."/>
            <person name="Xu J."/>
            <person name="Martin F.M."/>
        </authorList>
    </citation>
    <scope>NUCLEOTIDE SEQUENCE</scope>
    <source>
        <strain evidence="1">KUC20120723A-06</strain>
    </source>
</reference>
<dbReference type="Proteomes" id="UP000790709">
    <property type="component" value="Unassembled WGS sequence"/>
</dbReference>
<proteinExistence type="predicted"/>
<keyword evidence="1" id="KW-0645">Protease</keyword>
<sequence length="408" mass="42652">MRFTLATVIAALPFLVAAAPHPEANAGVKIPISKRSSLKNADGSANIPALRAHLAQSTEKIQNGLDQYQRNTGSRHPLASKAIKKRDSGSVSLTDDNSLLWYGAISVGTPAKVYTVDFDTGSSDLFLPGPACGSSCNGHTKYDPSSSSTSKDLGKTFTLKYGDNSTVSGEQYTDTVAIAGLTATTQTLGAATTYSDGFQSSNFPADGLMGMGFESISVYNAEPVFQSLVAQGETTESVFAFKLAAVGAELFLGGTNPDLHVGDFTYTGVIQEGYWQVSLGAISANGEDFATNVDSIIDTGTTLIVGDTKTVTAFYQSIGGEANSDLGPGLYTYPCDKDPKFSLTFGGKSFDVSADTFNMGKVSQGSTSCIGGISASDEEFWIVGDVFLANVYTSFDLGNSQVGFANLA</sequence>
<accession>A0ACB8AZU9</accession>
<gene>
    <name evidence="1" type="ORF">BV22DRAFT_1041206</name>
</gene>
<evidence type="ECO:0000313" key="1">
    <source>
        <dbReference type="EMBL" id="KAH7919101.1"/>
    </source>
</evidence>
<name>A0ACB8AZU9_9AGAM</name>
<keyword evidence="2" id="KW-1185">Reference proteome</keyword>
<evidence type="ECO:0000313" key="2">
    <source>
        <dbReference type="Proteomes" id="UP000790709"/>
    </source>
</evidence>
<organism evidence="1 2">
    <name type="scientific">Leucogyrophana mollusca</name>
    <dbReference type="NCBI Taxonomy" id="85980"/>
    <lineage>
        <taxon>Eukaryota</taxon>
        <taxon>Fungi</taxon>
        <taxon>Dikarya</taxon>
        <taxon>Basidiomycota</taxon>
        <taxon>Agaricomycotina</taxon>
        <taxon>Agaricomycetes</taxon>
        <taxon>Agaricomycetidae</taxon>
        <taxon>Boletales</taxon>
        <taxon>Boletales incertae sedis</taxon>
        <taxon>Leucogyrophana</taxon>
    </lineage>
</organism>